<gene>
    <name evidence="3" type="ORF">FA13DRAFT_714985</name>
</gene>
<dbReference type="Proteomes" id="UP000298030">
    <property type="component" value="Unassembled WGS sequence"/>
</dbReference>
<keyword evidence="4" id="KW-1185">Reference proteome</keyword>
<dbReference type="EMBL" id="QPFP01000003">
    <property type="protein sequence ID" value="TEB37974.1"/>
    <property type="molecule type" value="Genomic_DNA"/>
</dbReference>
<evidence type="ECO:0000256" key="1">
    <source>
        <dbReference type="SAM" id="Coils"/>
    </source>
</evidence>
<evidence type="ECO:0000256" key="2">
    <source>
        <dbReference type="SAM" id="MobiDB-lite"/>
    </source>
</evidence>
<name>A0A4Y7TVL3_COPMI</name>
<reference evidence="3 4" key="1">
    <citation type="journal article" date="2019" name="Nat. Ecol. Evol.">
        <title>Megaphylogeny resolves global patterns of mushroom evolution.</title>
        <authorList>
            <person name="Varga T."/>
            <person name="Krizsan K."/>
            <person name="Foldi C."/>
            <person name="Dima B."/>
            <person name="Sanchez-Garcia M."/>
            <person name="Sanchez-Ramirez S."/>
            <person name="Szollosi G.J."/>
            <person name="Szarkandi J.G."/>
            <person name="Papp V."/>
            <person name="Albert L."/>
            <person name="Andreopoulos W."/>
            <person name="Angelini C."/>
            <person name="Antonin V."/>
            <person name="Barry K.W."/>
            <person name="Bougher N.L."/>
            <person name="Buchanan P."/>
            <person name="Buyck B."/>
            <person name="Bense V."/>
            <person name="Catcheside P."/>
            <person name="Chovatia M."/>
            <person name="Cooper J."/>
            <person name="Damon W."/>
            <person name="Desjardin D."/>
            <person name="Finy P."/>
            <person name="Geml J."/>
            <person name="Haridas S."/>
            <person name="Hughes K."/>
            <person name="Justo A."/>
            <person name="Karasinski D."/>
            <person name="Kautmanova I."/>
            <person name="Kiss B."/>
            <person name="Kocsube S."/>
            <person name="Kotiranta H."/>
            <person name="LaButti K.M."/>
            <person name="Lechner B.E."/>
            <person name="Liimatainen K."/>
            <person name="Lipzen A."/>
            <person name="Lukacs Z."/>
            <person name="Mihaltcheva S."/>
            <person name="Morgado L.N."/>
            <person name="Niskanen T."/>
            <person name="Noordeloos M.E."/>
            <person name="Ohm R.A."/>
            <person name="Ortiz-Santana B."/>
            <person name="Ovrebo C."/>
            <person name="Racz N."/>
            <person name="Riley R."/>
            <person name="Savchenko A."/>
            <person name="Shiryaev A."/>
            <person name="Soop K."/>
            <person name="Spirin V."/>
            <person name="Szebenyi C."/>
            <person name="Tomsovsky M."/>
            <person name="Tulloss R.E."/>
            <person name="Uehling J."/>
            <person name="Grigoriev I.V."/>
            <person name="Vagvolgyi C."/>
            <person name="Papp T."/>
            <person name="Martin F.M."/>
            <person name="Miettinen O."/>
            <person name="Hibbett D.S."/>
            <person name="Nagy L.G."/>
        </authorList>
    </citation>
    <scope>NUCLEOTIDE SEQUENCE [LARGE SCALE GENOMIC DNA]</scope>
    <source>
        <strain evidence="3 4">FP101781</strain>
    </source>
</reference>
<dbReference type="OrthoDB" id="3147752at2759"/>
<dbReference type="STRING" id="71717.A0A4Y7TVL3"/>
<evidence type="ECO:0000313" key="3">
    <source>
        <dbReference type="EMBL" id="TEB37974.1"/>
    </source>
</evidence>
<feature type="compositionally biased region" description="Low complexity" evidence="2">
    <location>
        <begin position="265"/>
        <end position="276"/>
    </location>
</feature>
<feature type="coiled-coil region" evidence="1">
    <location>
        <begin position="111"/>
        <end position="213"/>
    </location>
</feature>
<dbReference type="AlphaFoldDB" id="A0A4Y7TVL3"/>
<organism evidence="3 4">
    <name type="scientific">Coprinellus micaceus</name>
    <name type="common">Glistening ink-cap mushroom</name>
    <name type="synonym">Coprinus micaceus</name>
    <dbReference type="NCBI Taxonomy" id="71717"/>
    <lineage>
        <taxon>Eukaryota</taxon>
        <taxon>Fungi</taxon>
        <taxon>Dikarya</taxon>
        <taxon>Basidiomycota</taxon>
        <taxon>Agaricomycotina</taxon>
        <taxon>Agaricomycetes</taxon>
        <taxon>Agaricomycetidae</taxon>
        <taxon>Agaricales</taxon>
        <taxon>Agaricineae</taxon>
        <taxon>Psathyrellaceae</taxon>
        <taxon>Coprinellus</taxon>
    </lineage>
</organism>
<accession>A0A4Y7TVL3</accession>
<proteinExistence type="predicted"/>
<feature type="region of interest" description="Disordered" evidence="2">
    <location>
        <begin position="258"/>
        <end position="277"/>
    </location>
</feature>
<evidence type="ECO:0000313" key="4">
    <source>
        <dbReference type="Proteomes" id="UP000298030"/>
    </source>
</evidence>
<comment type="caution">
    <text evidence="3">The sequence shown here is derived from an EMBL/GenBank/DDBJ whole genome shotgun (WGS) entry which is preliminary data.</text>
</comment>
<protein>
    <submittedName>
        <fullName evidence="3">Uncharacterized protein</fullName>
    </submittedName>
</protein>
<feature type="region of interest" description="Disordered" evidence="2">
    <location>
        <begin position="1"/>
        <end position="46"/>
    </location>
</feature>
<keyword evidence="1" id="KW-0175">Coiled coil</keyword>
<sequence length="431" mass="49290">MKRENEGLNGRMKEMKRTFDEDRRRMLEDHENSARRLGQEERQRAAEERRALVEEYEGKIRQLKEGWEQAVAKTGRELVETRTRLMKEHSGEVERLKEANWDLETLTTTMAEDHKVAKKKWEDEKKALKAEWDNERSALTKEREQASKVHNELNRLLESEKADQREFKSSVDKTFEEMRVRTSNELAKSNEALRRKREQVSELDSRLQRVREEVNDLKVWQTKAREVASEAARLRKAVQKMAGQTDGAVFEDQARRQASADIRFSRPSTSRRGSGSADAIEPVDAALSVLYALNSEIFQAAASLADTIEGSAPPAGLVDTIDDFGTLMEKVAPFLSEELVVSLRSAYAESSDGPNPLILQVAFQACLAYSCNRFITSWYPIHWEYGRFLEVMHGRLIDAGAIPEADSFRSTTRAVIMKPKVILAAILNQEW</sequence>